<feature type="compositionally biased region" description="Polar residues" evidence="1">
    <location>
        <begin position="1"/>
        <end position="12"/>
    </location>
</feature>
<proteinExistence type="predicted"/>
<evidence type="ECO:0000256" key="1">
    <source>
        <dbReference type="SAM" id="MobiDB-lite"/>
    </source>
</evidence>
<name>A0A7S4GPJ7_9EUGL</name>
<feature type="region of interest" description="Disordered" evidence="1">
    <location>
        <begin position="216"/>
        <end position="247"/>
    </location>
</feature>
<feature type="compositionally biased region" description="Basic residues" evidence="1">
    <location>
        <begin position="1049"/>
        <end position="1060"/>
    </location>
</feature>
<feature type="region of interest" description="Disordered" evidence="1">
    <location>
        <begin position="1"/>
        <end position="81"/>
    </location>
</feature>
<reference evidence="2" key="1">
    <citation type="submission" date="2021-01" db="EMBL/GenBank/DDBJ databases">
        <authorList>
            <person name="Corre E."/>
            <person name="Pelletier E."/>
            <person name="Niang G."/>
            <person name="Scheremetjew M."/>
            <person name="Finn R."/>
            <person name="Kale V."/>
            <person name="Holt S."/>
            <person name="Cochrane G."/>
            <person name="Meng A."/>
            <person name="Brown T."/>
            <person name="Cohen L."/>
        </authorList>
    </citation>
    <scope>NUCLEOTIDE SEQUENCE</scope>
    <source>
        <strain evidence="2">CCMP1594</strain>
    </source>
</reference>
<organism evidence="2">
    <name type="scientific">Eutreptiella gymnastica</name>
    <dbReference type="NCBI Taxonomy" id="73025"/>
    <lineage>
        <taxon>Eukaryota</taxon>
        <taxon>Discoba</taxon>
        <taxon>Euglenozoa</taxon>
        <taxon>Euglenida</taxon>
        <taxon>Spirocuta</taxon>
        <taxon>Euglenophyceae</taxon>
        <taxon>Eutreptiales</taxon>
        <taxon>Eutreptiaceae</taxon>
        <taxon>Eutreptiella</taxon>
    </lineage>
</organism>
<feature type="compositionally biased region" description="Polar residues" evidence="1">
    <location>
        <begin position="54"/>
        <end position="73"/>
    </location>
</feature>
<gene>
    <name evidence="2" type="ORF">EGYM00163_LOCUS52144</name>
</gene>
<evidence type="ECO:0000313" key="2">
    <source>
        <dbReference type="EMBL" id="CAE0842986.1"/>
    </source>
</evidence>
<accession>A0A7S4GPJ7</accession>
<dbReference type="Gene3D" id="1.10.418.10">
    <property type="entry name" value="Calponin-like domain"/>
    <property type="match status" value="2"/>
</dbReference>
<feature type="region of interest" description="Disordered" evidence="1">
    <location>
        <begin position="1037"/>
        <end position="1092"/>
    </location>
</feature>
<dbReference type="InterPro" id="IPR036872">
    <property type="entry name" value="CH_dom_sf"/>
</dbReference>
<sequence length="1377" mass="153672">MNPQSDLRYSSVTHDDTHRQSAPTSPNLPPKRHFSHANLRQPSKGASYAAVEGTQRTTSPYTVSGNGTPSQRRAGTGLQPMSGMAATFDRDSAEYSSRLESPMSFHNVTPKSRTLRTPSSRMFGRSSSVVSPKAAMDVREQLSVDLGKPPRAFPSTSVSAWQPSTGSQSAVQKLEMMIADLPAEFESCPQKTVAAALATIGLLSKFEVVLLPKRGSTGVGSAAPSHPGTPKWASYKSDQPKGSTVPEAAESLGPLLQKVLNQLTTRLYEAAPFDVNAQLETCAQAVQWQQVGKEKSFDGRALQLAVARATALYHRLTPRFIPPESRCSDPRCVCDVDITDEDSSRCLGSVQHGLSSIILSSSSSNALVKRMVFNAWRAECRSAQLPFQTVFHVFNVLRVRRRLHTSFIRFYAGVLYSQIQSLRKQIKASQHKLDFMDVQRQKLEDYNNNIFYECRKAKAAQFAAEDESASMRNRMTEWMHDSLTVDFGKAIRDQTGQLIDPGVVYFSRVNNQNEHELPGKDFYQIKVKRAEDISRRQDPEELMKTWANHVLRQALAAALAVKRRKGPVNFMLRYVLPASGYENRVKSYIQSRGPRHWIFMKLLQKAGAVKHRMCSDQRSSSKVKKENNWFYIANDLLDRQSALRNIREDLANCDHYIAMFLYLFPTPCSERLSDITTPEVWERTTRADRANKVMEMAELLGMQHGVSAEGLMAGNVTEALLLLTKMFCYHVALAVAEHRADTYGEGDDDEPGGIVRLCKLLEPDTPEPSARLLLNWISEETEKRDLRKVSGTPHPHNVPDERMVKGLAGHDLKGLSTFALLCANLCRGRVPDAPPSPKKMSLEVQARFCIQCAELLGCQLSVTAEDLHQLDPANNLLFVAALYNRVHQIPPTRPAQYGQLSMEPAAAAKATRSPSTTSSSAGVQGTRPAALCTVRSVVVADMMVLTPDSGMLEDEVARINTILARFWGQLRDVFQFYACIGIRSCWIGHQELQELCERMGIVTSDAAKSGNKLTREGLQGLFYRALDVPAPPTAEEARVFRERYSRSVSPHRKPKRKGARSKTPPSSPGAPKSPRSPGVPPDAKTGGAKTGESTQVFEDRLAQAQKPLKDDQLACVQHLDLPPTVFLDLLLRIAVARYGGASVSGHWQCKPGFVSRAFMELMQKHFQGPVDLDGFDFEGMRVTLHCPNAQKVFQQFERQLEKLYFHYSTGKAVAAQDRKMSFCNFLKFLMDYDILSEPVDVKNSNVLHPMTFGKLIAEEEPGSDTPHPRGFVGRLLTLNLWCCAHQLRADLWQCKPIDTQPLGPGKIKSMNHQMNTDFCRYATFLDLLGALAQLKYPHPWISFSHRLNDFLTFLSEVMAVRAMRMSEMRTSVDPFDL</sequence>
<feature type="region of interest" description="Disordered" evidence="1">
    <location>
        <begin position="103"/>
        <end position="128"/>
    </location>
</feature>
<protein>
    <submittedName>
        <fullName evidence="2">Uncharacterized protein</fullName>
    </submittedName>
</protein>
<dbReference type="EMBL" id="HBJA01152387">
    <property type="protein sequence ID" value="CAE0842986.1"/>
    <property type="molecule type" value="Transcribed_RNA"/>
</dbReference>